<evidence type="ECO:0000313" key="2">
    <source>
        <dbReference type="EMBL" id="DBA52214.1"/>
    </source>
</evidence>
<reference evidence="2" key="2">
    <citation type="submission" date="2024-03" db="EMBL/GenBank/DDBJ databases">
        <authorList>
            <person name="Ni Y."/>
            <person name="Xu T."/>
            <person name="Yan S."/>
            <person name="Chen L."/>
            <person name="Wang Y."/>
        </authorList>
    </citation>
    <scope>NUCLEOTIDE SEQUENCE</scope>
    <source>
        <strain evidence="2">NYM1</strain>
    </source>
</reference>
<organism evidence="2">
    <name type="scientific">Nitrosopumilaceae spindle-shaped virus</name>
    <dbReference type="NCBI Taxonomy" id="3065433"/>
    <lineage>
        <taxon>Viruses</taxon>
    </lineage>
</organism>
<dbReference type="EMBL" id="BK067792">
    <property type="protein sequence ID" value="DBA52214.1"/>
    <property type="molecule type" value="Genomic_DNA"/>
</dbReference>
<sequence>MILLSGSGVDILLNVSNVTTNEFVINGTTGDPITNSTVTTTSTDKFVLQNPIWITMHYMFALIMFAYVTINILKMLSSKE</sequence>
<keyword evidence="1" id="KW-0812">Transmembrane</keyword>
<name>A0AAT9JAZ9_9VIRU</name>
<accession>A0AAT9JAZ9</accession>
<keyword evidence="1" id="KW-0472">Membrane</keyword>
<feature type="transmembrane region" description="Helical" evidence="1">
    <location>
        <begin position="52"/>
        <end position="73"/>
    </location>
</feature>
<proteinExistence type="predicted"/>
<keyword evidence="1" id="KW-1133">Transmembrane helix</keyword>
<reference evidence="2" key="1">
    <citation type="journal article" date="2024" name="Environ. Microbiol. Rep.">
        <title>Hiding in plain sight: The discovery of complete genomes of 11 hypothetical spindle-shaped viruses that putatively infect mesophilic ammonia-oxidizing archaea.</title>
        <authorList>
            <person name="Ni Y."/>
            <person name="Xu T."/>
            <person name="Yan S."/>
            <person name="Chen L."/>
            <person name="Wang Y."/>
        </authorList>
    </citation>
    <scope>NUCLEOTIDE SEQUENCE</scope>
    <source>
        <strain evidence="2">NYM1</strain>
    </source>
</reference>
<evidence type="ECO:0000256" key="1">
    <source>
        <dbReference type="SAM" id="Phobius"/>
    </source>
</evidence>
<protein>
    <submittedName>
        <fullName evidence="2">ORF7</fullName>
    </submittedName>
</protein>